<protein>
    <recommendedName>
        <fullName evidence="10">SET domain-containing protein</fullName>
    </recommendedName>
</protein>
<evidence type="ECO:0000313" key="9">
    <source>
        <dbReference type="Proteomes" id="UP000656042"/>
    </source>
</evidence>
<keyword evidence="9" id="KW-1185">Reference proteome</keyword>
<reference evidence="8" key="1">
    <citation type="journal article" date="2014" name="Int. J. Syst. Evol. Microbiol.">
        <title>Complete genome sequence of Corynebacterium casei LMG S-19264T (=DSM 44701T), isolated from a smear-ripened cheese.</title>
        <authorList>
            <consortium name="US DOE Joint Genome Institute (JGI-PGF)"/>
            <person name="Walter F."/>
            <person name="Albersmeier A."/>
            <person name="Kalinowski J."/>
            <person name="Ruckert C."/>
        </authorList>
    </citation>
    <scope>NUCLEOTIDE SEQUENCE</scope>
    <source>
        <strain evidence="8">CGMCC 4.7299</strain>
    </source>
</reference>
<keyword evidence="2" id="KW-0158">Chromosome</keyword>
<feature type="domain" description="Post-SET" evidence="7">
    <location>
        <begin position="122"/>
        <end position="138"/>
    </location>
</feature>
<reference evidence="8" key="2">
    <citation type="submission" date="2020-09" db="EMBL/GenBank/DDBJ databases">
        <authorList>
            <person name="Sun Q."/>
            <person name="Zhou Y."/>
        </authorList>
    </citation>
    <scope>NUCLEOTIDE SEQUENCE</scope>
    <source>
        <strain evidence="8">CGMCC 4.7299</strain>
    </source>
</reference>
<evidence type="ECO:0000256" key="3">
    <source>
        <dbReference type="ARBA" id="ARBA00022603"/>
    </source>
</evidence>
<dbReference type="Proteomes" id="UP000656042">
    <property type="component" value="Unassembled WGS sequence"/>
</dbReference>
<dbReference type="SMART" id="SM00317">
    <property type="entry name" value="SET"/>
    <property type="match status" value="1"/>
</dbReference>
<accession>A0A8J3FMG8</accession>
<dbReference type="GO" id="GO:0032259">
    <property type="term" value="P:methylation"/>
    <property type="evidence" value="ECO:0007669"/>
    <property type="project" value="UniProtKB-KW"/>
</dbReference>
<evidence type="ECO:0000259" key="6">
    <source>
        <dbReference type="PROSITE" id="PS50280"/>
    </source>
</evidence>
<dbReference type="InterPro" id="IPR046341">
    <property type="entry name" value="SET_dom_sf"/>
</dbReference>
<feature type="domain" description="SET" evidence="6">
    <location>
        <begin position="13"/>
        <end position="114"/>
    </location>
</feature>
<dbReference type="AlphaFoldDB" id="A0A8J3FMG8"/>
<dbReference type="InterPro" id="IPR001214">
    <property type="entry name" value="SET_dom"/>
</dbReference>
<evidence type="ECO:0000256" key="1">
    <source>
        <dbReference type="ARBA" id="ARBA00004286"/>
    </source>
</evidence>
<name>A0A8J3FMG8_9ACTN</name>
<dbReference type="PANTHER" id="PTHR22884">
    <property type="entry name" value="SET DOMAIN PROTEINS"/>
    <property type="match status" value="1"/>
</dbReference>
<proteinExistence type="predicted"/>
<comment type="caution">
    <text evidence="8">The sequence shown here is derived from an EMBL/GenBank/DDBJ whole genome shotgun (WGS) entry which is preliminary data.</text>
</comment>
<dbReference type="InterPro" id="IPR050777">
    <property type="entry name" value="SET2_Histone-Lys_MeTrsfase"/>
</dbReference>
<evidence type="ECO:0000256" key="4">
    <source>
        <dbReference type="ARBA" id="ARBA00022679"/>
    </source>
</evidence>
<dbReference type="GO" id="GO:0005694">
    <property type="term" value="C:chromosome"/>
    <property type="evidence" value="ECO:0007669"/>
    <property type="project" value="UniProtKB-SubCell"/>
</dbReference>
<evidence type="ECO:0000256" key="5">
    <source>
        <dbReference type="ARBA" id="ARBA00022691"/>
    </source>
</evidence>
<dbReference type="PROSITE" id="PS50868">
    <property type="entry name" value="POST_SET"/>
    <property type="match status" value="1"/>
</dbReference>
<dbReference type="SUPFAM" id="SSF82199">
    <property type="entry name" value="SET domain"/>
    <property type="match status" value="1"/>
</dbReference>
<dbReference type="InterPro" id="IPR003616">
    <property type="entry name" value="Post-SET_dom"/>
</dbReference>
<keyword evidence="4" id="KW-0808">Transferase</keyword>
<evidence type="ECO:0000256" key="2">
    <source>
        <dbReference type="ARBA" id="ARBA00022454"/>
    </source>
</evidence>
<dbReference type="Pfam" id="PF00856">
    <property type="entry name" value="SET"/>
    <property type="match status" value="1"/>
</dbReference>
<evidence type="ECO:0008006" key="10">
    <source>
        <dbReference type="Google" id="ProtNLM"/>
    </source>
</evidence>
<evidence type="ECO:0000313" key="8">
    <source>
        <dbReference type="EMBL" id="GGK79255.1"/>
    </source>
</evidence>
<gene>
    <name evidence="8" type="ORF">GCM10012284_11600</name>
</gene>
<dbReference type="EMBL" id="BMMX01000002">
    <property type="protein sequence ID" value="GGK79255.1"/>
    <property type="molecule type" value="Genomic_DNA"/>
</dbReference>
<sequence>MTKPFAAQCWLTPHARVGRSNIEGEGLFATTDLPAGEAVLQLGGQLIDDASLAALAPPFSSLTVDHGLHLLLDPAHPARYGNHSCDPNLWHIDAVTVVARRNIAVGTELTIDYATHTGIETWTMTCHCGSSICRGTVTGRDWRLPQLRHAYGSHWSPPLLDRINREPTDG</sequence>
<evidence type="ECO:0000259" key="7">
    <source>
        <dbReference type="PROSITE" id="PS50868"/>
    </source>
</evidence>
<dbReference type="Gene3D" id="2.170.270.10">
    <property type="entry name" value="SET domain"/>
    <property type="match status" value="1"/>
</dbReference>
<organism evidence="8 9">
    <name type="scientific">Mangrovihabitans endophyticus</name>
    <dbReference type="NCBI Taxonomy" id="1751298"/>
    <lineage>
        <taxon>Bacteria</taxon>
        <taxon>Bacillati</taxon>
        <taxon>Actinomycetota</taxon>
        <taxon>Actinomycetes</taxon>
        <taxon>Micromonosporales</taxon>
        <taxon>Micromonosporaceae</taxon>
        <taxon>Mangrovihabitans</taxon>
    </lineage>
</organism>
<keyword evidence="5" id="KW-0949">S-adenosyl-L-methionine</keyword>
<comment type="subcellular location">
    <subcellularLocation>
        <location evidence="1">Chromosome</location>
    </subcellularLocation>
</comment>
<keyword evidence="3" id="KW-0489">Methyltransferase</keyword>
<dbReference type="GO" id="GO:0008168">
    <property type="term" value="F:methyltransferase activity"/>
    <property type="evidence" value="ECO:0007669"/>
    <property type="project" value="UniProtKB-KW"/>
</dbReference>
<dbReference type="PROSITE" id="PS50280">
    <property type="entry name" value="SET"/>
    <property type="match status" value="1"/>
</dbReference>
<dbReference type="RefSeq" id="WP_189078043.1">
    <property type="nucleotide sequence ID" value="NZ_BMMX01000002.1"/>
</dbReference>